<dbReference type="RefSeq" id="XP_040632380.1">
    <property type="nucleotide sequence ID" value="XM_040767857.1"/>
</dbReference>
<proteinExistence type="predicted"/>
<dbReference type="EMBL" id="JH795856">
    <property type="protein sequence ID" value="EJU05486.1"/>
    <property type="molecule type" value="Genomic_DNA"/>
</dbReference>
<dbReference type="AlphaFoldDB" id="M5G5F7"/>
<name>M5G5F7_DACPD</name>
<dbReference type="Proteomes" id="UP000030653">
    <property type="component" value="Unassembled WGS sequence"/>
</dbReference>
<dbReference type="HOGENOM" id="CLU_1570597_0_0_1"/>
<evidence type="ECO:0000256" key="1">
    <source>
        <dbReference type="SAM" id="MobiDB-lite"/>
    </source>
</evidence>
<accession>M5G5F7</accession>
<dbReference type="GeneID" id="63682919"/>
<sequence>MSKVLCNCGCGQMVAGSTQHLHMKHNKEEELQKIVSQQEEHLKQEECQQHVQSFLMCFHKKKKPSLDLQMEVEVEETGPKLEEVKIEVPQVLEDGPPLLEPQDVDWEMAEVGEGEDVVVEEGEEGEKGKDVEDVVMEDEEDEDEDEEEELELENFSNKFRLKWQMIPGEY</sequence>
<gene>
    <name evidence="2" type="ORF">DACRYDRAFT_103972</name>
</gene>
<feature type="region of interest" description="Disordered" evidence="1">
    <location>
        <begin position="119"/>
        <end position="153"/>
    </location>
</feature>
<protein>
    <submittedName>
        <fullName evidence="2">Uncharacterized protein</fullName>
    </submittedName>
</protein>
<feature type="compositionally biased region" description="Acidic residues" evidence="1">
    <location>
        <begin position="133"/>
        <end position="152"/>
    </location>
</feature>
<evidence type="ECO:0000313" key="2">
    <source>
        <dbReference type="EMBL" id="EJU05486.1"/>
    </source>
</evidence>
<organism evidence="2 3">
    <name type="scientific">Dacryopinax primogenitus (strain DJM 731)</name>
    <name type="common">Brown rot fungus</name>
    <dbReference type="NCBI Taxonomy" id="1858805"/>
    <lineage>
        <taxon>Eukaryota</taxon>
        <taxon>Fungi</taxon>
        <taxon>Dikarya</taxon>
        <taxon>Basidiomycota</taxon>
        <taxon>Agaricomycotina</taxon>
        <taxon>Dacrymycetes</taxon>
        <taxon>Dacrymycetales</taxon>
        <taxon>Dacrymycetaceae</taxon>
        <taxon>Dacryopinax</taxon>
    </lineage>
</organism>
<reference evidence="2 3" key="1">
    <citation type="journal article" date="2012" name="Science">
        <title>The Paleozoic origin of enzymatic lignin decomposition reconstructed from 31 fungal genomes.</title>
        <authorList>
            <person name="Floudas D."/>
            <person name="Binder M."/>
            <person name="Riley R."/>
            <person name="Barry K."/>
            <person name="Blanchette R.A."/>
            <person name="Henrissat B."/>
            <person name="Martinez A.T."/>
            <person name="Otillar R."/>
            <person name="Spatafora J.W."/>
            <person name="Yadav J.S."/>
            <person name="Aerts A."/>
            <person name="Benoit I."/>
            <person name="Boyd A."/>
            <person name="Carlson A."/>
            <person name="Copeland A."/>
            <person name="Coutinho P.M."/>
            <person name="de Vries R.P."/>
            <person name="Ferreira P."/>
            <person name="Findley K."/>
            <person name="Foster B."/>
            <person name="Gaskell J."/>
            <person name="Glotzer D."/>
            <person name="Gorecki P."/>
            <person name="Heitman J."/>
            <person name="Hesse C."/>
            <person name="Hori C."/>
            <person name="Igarashi K."/>
            <person name="Jurgens J.A."/>
            <person name="Kallen N."/>
            <person name="Kersten P."/>
            <person name="Kohler A."/>
            <person name="Kuees U."/>
            <person name="Kumar T.K.A."/>
            <person name="Kuo A."/>
            <person name="LaButti K."/>
            <person name="Larrondo L.F."/>
            <person name="Lindquist E."/>
            <person name="Ling A."/>
            <person name="Lombard V."/>
            <person name="Lucas S."/>
            <person name="Lundell T."/>
            <person name="Martin R."/>
            <person name="McLaughlin D.J."/>
            <person name="Morgenstern I."/>
            <person name="Morin E."/>
            <person name="Murat C."/>
            <person name="Nagy L.G."/>
            <person name="Nolan M."/>
            <person name="Ohm R.A."/>
            <person name="Patyshakuliyeva A."/>
            <person name="Rokas A."/>
            <person name="Ruiz-Duenas F.J."/>
            <person name="Sabat G."/>
            <person name="Salamov A."/>
            <person name="Samejima M."/>
            <person name="Schmutz J."/>
            <person name="Slot J.C."/>
            <person name="St John F."/>
            <person name="Stenlid J."/>
            <person name="Sun H."/>
            <person name="Sun S."/>
            <person name="Syed K."/>
            <person name="Tsang A."/>
            <person name="Wiebenga A."/>
            <person name="Young D."/>
            <person name="Pisabarro A."/>
            <person name="Eastwood D.C."/>
            <person name="Martin F."/>
            <person name="Cullen D."/>
            <person name="Grigoriev I.V."/>
            <person name="Hibbett D.S."/>
        </authorList>
    </citation>
    <scope>NUCLEOTIDE SEQUENCE [LARGE SCALE GENOMIC DNA]</scope>
    <source>
        <strain evidence="2 3">DJM-731 SS1</strain>
    </source>
</reference>
<keyword evidence="3" id="KW-1185">Reference proteome</keyword>
<evidence type="ECO:0000313" key="3">
    <source>
        <dbReference type="Proteomes" id="UP000030653"/>
    </source>
</evidence>